<proteinExistence type="predicted"/>
<evidence type="ECO:0000313" key="2">
    <source>
        <dbReference type="EMBL" id="NDL56559.1"/>
    </source>
</evidence>
<evidence type="ECO:0008006" key="4">
    <source>
        <dbReference type="Google" id="ProtNLM"/>
    </source>
</evidence>
<dbReference type="AlphaFoldDB" id="A0A7K3LZW8"/>
<name>A0A7K3LZW8_9ACTN</name>
<comment type="caution">
    <text evidence="2">The sequence shown here is derived from an EMBL/GenBank/DDBJ whole genome shotgun (WGS) entry which is preliminary data.</text>
</comment>
<feature type="region of interest" description="Disordered" evidence="1">
    <location>
        <begin position="205"/>
        <end position="234"/>
    </location>
</feature>
<keyword evidence="3" id="KW-1185">Reference proteome</keyword>
<sequence>MGSCWLITGRDDGDAQGRRACDPWTPASRCATPTPWPRYANPRTTTYYDRARGHRSRWSWRVAAPAGLWEGLAAQVQAHGFQLVDADDTGQLGSTEGVTSFRDRTVTIRADRSNASRVKTLAYELAHIALGHEVRRADVHRGVREVEAEAEAMMVTACYGLEFSSDAVPYVAGWPSSVTDRNPVTALAAAGDAFSTWFPIRSPTIGVTTDRRRSPRDVKRPADLRQRGNFGTSG</sequence>
<dbReference type="Proteomes" id="UP000460435">
    <property type="component" value="Unassembled WGS sequence"/>
</dbReference>
<evidence type="ECO:0000256" key="1">
    <source>
        <dbReference type="SAM" id="MobiDB-lite"/>
    </source>
</evidence>
<feature type="compositionally biased region" description="Basic and acidic residues" evidence="1">
    <location>
        <begin position="209"/>
        <end position="226"/>
    </location>
</feature>
<protein>
    <recommendedName>
        <fullName evidence="4">ImmA/IrrE family metallo-endopeptidase</fullName>
    </recommendedName>
</protein>
<dbReference type="EMBL" id="WLZY01000001">
    <property type="protein sequence ID" value="NDL56559.1"/>
    <property type="molecule type" value="Genomic_DNA"/>
</dbReference>
<reference evidence="2 3" key="1">
    <citation type="submission" date="2019-11" db="EMBL/GenBank/DDBJ databases">
        <authorList>
            <person name="Li X.-J."/>
            <person name="Feng X.-M."/>
        </authorList>
    </citation>
    <scope>NUCLEOTIDE SEQUENCE [LARGE SCALE GENOMIC DNA]</scope>
    <source>
        <strain evidence="2 3">XMNu-373</strain>
    </source>
</reference>
<gene>
    <name evidence="2" type="ORF">F7O44_05675</name>
</gene>
<accession>A0A7K3LZW8</accession>
<evidence type="ECO:0000313" key="3">
    <source>
        <dbReference type="Proteomes" id="UP000460435"/>
    </source>
</evidence>
<organism evidence="2 3">
    <name type="scientific">Phytoactinopolyspora mesophila</name>
    <dbReference type="NCBI Taxonomy" id="2650750"/>
    <lineage>
        <taxon>Bacteria</taxon>
        <taxon>Bacillati</taxon>
        <taxon>Actinomycetota</taxon>
        <taxon>Actinomycetes</taxon>
        <taxon>Jiangellales</taxon>
        <taxon>Jiangellaceae</taxon>
        <taxon>Phytoactinopolyspora</taxon>
    </lineage>
</organism>
<dbReference type="RefSeq" id="WP_162449121.1">
    <property type="nucleotide sequence ID" value="NZ_WLZY01000001.1"/>
</dbReference>